<dbReference type="Proteomes" id="UP000250043">
    <property type="component" value="Unassembled WGS sequence"/>
</dbReference>
<reference evidence="2 3" key="1">
    <citation type="submission" date="2016-07" db="EMBL/GenBank/DDBJ databases">
        <title>Draft genome of the white-rot fungus Obba rivulosa 3A-2.</title>
        <authorList>
            <consortium name="DOE Joint Genome Institute"/>
            <person name="Miettinen O."/>
            <person name="Riley R."/>
            <person name="Acob R."/>
            <person name="Barry K."/>
            <person name="Cullen D."/>
            <person name="De Vries R."/>
            <person name="Hainaut M."/>
            <person name="Hatakka A."/>
            <person name="Henrissat B."/>
            <person name="Hilden K."/>
            <person name="Kuo R."/>
            <person name="Labutti K."/>
            <person name="Lipzen A."/>
            <person name="Makela M.R."/>
            <person name="Sandor L."/>
            <person name="Spatafora J.W."/>
            <person name="Grigoriev I.V."/>
            <person name="Hibbett D.S."/>
        </authorList>
    </citation>
    <scope>NUCLEOTIDE SEQUENCE [LARGE SCALE GENOMIC DNA]</scope>
    <source>
        <strain evidence="2 3">3A-2</strain>
    </source>
</reference>
<evidence type="ECO:0000313" key="2">
    <source>
        <dbReference type="EMBL" id="OCH83973.1"/>
    </source>
</evidence>
<evidence type="ECO:0000313" key="3">
    <source>
        <dbReference type="Proteomes" id="UP000250043"/>
    </source>
</evidence>
<dbReference type="InterPro" id="IPR041457">
    <property type="entry name" value="CxC2_KDZ-assoc"/>
</dbReference>
<dbReference type="PANTHER" id="PTHR33096">
    <property type="entry name" value="CXC2 DOMAIN-CONTAINING PROTEIN"/>
    <property type="match status" value="1"/>
</dbReference>
<dbReference type="Pfam" id="PF18758">
    <property type="entry name" value="KDZ"/>
    <property type="match status" value="1"/>
</dbReference>
<organism evidence="2 3">
    <name type="scientific">Obba rivulosa</name>
    <dbReference type="NCBI Taxonomy" id="1052685"/>
    <lineage>
        <taxon>Eukaryota</taxon>
        <taxon>Fungi</taxon>
        <taxon>Dikarya</taxon>
        <taxon>Basidiomycota</taxon>
        <taxon>Agaricomycotina</taxon>
        <taxon>Agaricomycetes</taxon>
        <taxon>Polyporales</taxon>
        <taxon>Gelatoporiaceae</taxon>
        <taxon>Obba</taxon>
    </lineage>
</organism>
<evidence type="ECO:0000259" key="1">
    <source>
        <dbReference type="Pfam" id="PF18803"/>
    </source>
</evidence>
<dbReference type="Pfam" id="PF18803">
    <property type="entry name" value="CxC2"/>
    <property type="match status" value="1"/>
</dbReference>
<accession>A0A8E2AGD2</accession>
<dbReference type="PANTHER" id="PTHR33096:SF1">
    <property type="entry name" value="CXC1-LIKE CYSTEINE CLUSTER ASSOCIATED WITH KDZ TRANSPOSASES DOMAIN-CONTAINING PROTEIN"/>
    <property type="match status" value="1"/>
</dbReference>
<protein>
    <recommendedName>
        <fullName evidence="1">CxC2-like cysteine cluster KDZ transposase-associated domain-containing protein</fullName>
    </recommendedName>
</protein>
<keyword evidence="3" id="KW-1185">Reference proteome</keyword>
<dbReference type="AlphaFoldDB" id="A0A8E2AGD2"/>
<name>A0A8E2AGD2_9APHY</name>
<sequence>RCVDCFHPRLLCKMCTLGAHRQNPFHCQEVWDGKQGFWQRESLGQLGLILDLGHRGQKCAVALAEARRMTFVHGHGIDEIRVRFCACVDGDLEGIPHALQLIAHGLWPGSWDKPQTVFTIELLKDFHLLSLQSQLSAQDFYRYLRRRTDNIQPDQVADRYRELLWAMQEFIWLRSVKRAGLAPCRHMAPASLAVLCPSCPQPGMNMDPGWRERPVSMRYLEALYTTIDGNFHQNQRVKPGDPNDFALTEGAAYFADVRDFASYQRHLGPLEREPSTCHKFGAMGYGGYGGRVSGTVGLSCARHMFVLPGGGVDLQKGERFANVDFAMISGLQRWMQIFLIISGYDINCQYRKNFNKRMQWFKDNYSTLNSIKHVRFPTTLAVIGKFHLPAHTASCRYKFSYYWMPGAAMTDGEAPERIWAVLNGLAARTREMSAGHRHDIINDHHSDMNVRRVHGMARSLRAKHEEALVQGEAIQEELGKLESKLPPERLAEWKRAEKVYLRDVVDLANHESLDNPYELKKESALSQKQIVAHLNQESSGSMRGLERRGLVGVLEEGIQLQELKLEISDELKEDQDAERVSDELSAKIERFHSRLQVWRELHGLFLRPLLTTAWAEWSASAPNEEDEQVVTIDDSSARPGATPAEELDALNALRIDLPSSYDPRIVHCDSMKEARDLERQLREGQANDALAELRVHLITKYSLKQQQQDVAGQVPKTRSRQHLKRKGEAIAFSAETYKRARTSMLTLMERPEECTYRELRPSDIVAFTMRDHELALGDSRKVSSWIWEDCSWLEETEDGALKNFLSDAIRVHWFRRSALKARWTEEKLLVEEEMRRTVRFFQHWRLEWTCRSERDMESGQAGRAAYGRKQASRYERLSKDAAHQFEGRIDIVRTSSILHSVH</sequence>
<feature type="domain" description="CxC2-like cysteine cluster KDZ transposase-associated" evidence="1">
    <location>
        <begin position="43"/>
        <end position="151"/>
    </location>
</feature>
<feature type="non-terminal residue" evidence="2">
    <location>
        <position position="1"/>
    </location>
</feature>
<gene>
    <name evidence="2" type="ORF">OBBRIDRAFT_742414</name>
</gene>
<dbReference type="OrthoDB" id="2742161at2759"/>
<dbReference type="EMBL" id="KV722749">
    <property type="protein sequence ID" value="OCH83973.1"/>
    <property type="molecule type" value="Genomic_DNA"/>
</dbReference>
<proteinExistence type="predicted"/>
<dbReference type="InterPro" id="IPR040521">
    <property type="entry name" value="KDZ"/>
</dbReference>